<feature type="non-terminal residue" evidence="8">
    <location>
        <position position="1"/>
    </location>
</feature>
<keyword evidence="6" id="KW-0732">Signal</keyword>
<dbReference type="GO" id="GO:0004467">
    <property type="term" value="F:long-chain fatty acid-CoA ligase activity"/>
    <property type="evidence" value="ECO:0007669"/>
    <property type="project" value="UniProtKB-EC"/>
</dbReference>
<dbReference type="GO" id="GO:0005783">
    <property type="term" value="C:endoplasmic reticulum"/>
    <property type="evidence" value="ECO:0007669"/>
    <property type="project" value="TreeGrafter"/>
</dbReference>
<dbReference type="InterPro" id="IPR020845">
    <property type="entry name" value="AMP-binding_CS"/>
</dbReference>
<dbReference type="Proteomes" id="UP000044602">
    <property type="component" value="Unassembled WGS sequence"/>
</dbReference>
<comment type="similarity">
    <text evidence="1">Belongs to the ATP-dependent AMP-binding enzyme family.</text>
</comment>
<evidence type="ECO:0000256" key="4">
    <source>
        <dbReference type="ARBA" id="ARBA00022840"/>
    </source>
</evidence>
<reference evidence="9" key="1">
    <citation type="submission" date="2015-05" db="EMBL/GenBank/DDBJ databases">
        <authorList>
            <person name="Fogelqvist Johan"/>
        </authorList>
    </citation>
    <scope>NUCLEOTIDE SEQUENCE [LARGE SCALE GENOMIC DNA]</scope>
</reference>
<feature type="domain" description="AMP-dependent synthetase/ligase" evidence="7">
    <location>
        <begin position="204"/>
        <end position="493"/>
    </location>
</feature>
<dbReference type="PROSITE" id="PS00455">
    <property type="entry name" value="AMP_BINDING"/>
    <property type="match status" value="1"/>
</dbReference>
<dbReference type="AlphaFoldDB" id="A0A0G4MVW2"/>
<dbReference type="SUPFAM" id="SSF56801">
    <property type="entry name" value="Acetyl-CoA synthetase-like"/>
    <property type="match status" value="1"/>
</dbReference>
<evidence type="ECO:0000259" key="7">
    <source>
        <dbReference type="Pfam" id="PF00501"/>
    </source>
</evidence>
<dbReference type="GO" id="GO:0035336">
    <property type="term" value="P:long-chain fatty-acyl-CoA metabolic process"/>
    <property type="evidence" value="ECO:0007669"/>
    <property type="project" value="TreeGrafter"/>
</dbReference>
<keyword evidence="9" id="KW-1185">Reference proteome</keyword>
<keyword evidence="4" id="KW-0067">ATP-binding</keyword>
<accession>A0A0G4MVW2</accession>
<evidence type="ECO:0000256" key="1">
    <source>
        <dbReference type="ARBA" id="ARBA00006432"/>
    </source>
</evidence>
<evidence type="ECO:0000256" key="3">
    <source>
        <dbReference type="ARBA" id="ARBA00022741"/>
    </source>
</evidence>
<dbReference type="EMBL" id="CVQH01025416">
    <property type="protein sequence ID" value="CRK38333.1"/>
    <property type="molecule type" value="Genomic_DNA"/>
</dbReference>
<evidence type="ECO:0000256" key="5">
    <source>
        <dbReference type="ARBA" id="ARBA00036813"/>
    </source>
</evidence>
<dbReference type="GO" id="GO:0005524">
    <property type="term" value="F:ATP binding"/>
    <property type="evidence" value="ECO:0007669"/>
    <property type="project" value="UniProtKB-KW"/>
</dbReference>
<dbReference type="GO" id="GO:0005886">
    <property type="term" value="C:plasma membrane"/>
    <property type="evidence" value="ECO:0007669"/>
    <property type="project" value="TreeGrafter"/>
</dbReference>
<evidence type="ECO:0000256" key="2">
    <source>
        <dbReference type="ARBA" id="ARBA00022598"/>
    </source>
</evidence>
<proteinExistence type="inferred from homology"/>
<evidence type="ECO:0000313" key="9">
    <source>
        <dbReference type="Proteomes" id="UP000044602"/>
    </source>
</evidence>
<evidence type="ECO:0000313" key="8">
    <source>
        <dbReference type="EMBL" id="CRK38333.1"/>
    </source>
</evidence>
<gene>
    <name evidence="8" type="ORF">BN1708_007722</name>
</gene>
<feature type="signal peptide" evidence="6">
    <location>
        <begin position="1"/>
        <end position="26"/>
    </location>
</feature>
<name>A0A0G4MVW2_VERLO</name>
<dbReference type="PANTHER" id="PTHR43272">
    <property type="entry name" value="LONG-CHAIN-FATTY-ACID--COA LIGASE"/>
    <property type="match status" value="1"/>
</dbReference>
<dbReference type="InterPro" id="IPR042099">
    <property type="entry name" value="ANL_N_sf"/>
</dbReference>
<dbReference type="GO" id="GO:0005811">
    <property type="term" value="C:lipid droplet"/>
    <property type="evidence" value="ECO:0007669"/>
    <property type="project" value="TreeGrafter"/>
</dbReference>
<protein>
    <recommendedName>
        <fullName evidence="7">AMP-dependent synthetase/ligase domain-containing protein</fullName>
    </recommendedName>
</protein>
<organism evidence="8 9">
    <name type="scientific">Verticillium longisporum</name>
    <name type="common">Verticillium dahliae var. longisporum</name>
    <dbReference type="NCBI Taxonomy" id="100787"/>
    <lineage>
        <taxon>Eukaryota</taxon>
        <taxon>Fungi</taxon>
        <taxon>Dikarya</taxon>
        <taxon>Ascomycota</taxon>
        <taxon>Pezizomycotina</taxon>
        <taxon>Sordariomycetes</taxon>
        <taxon>Hypocreomycetidae</taxon>
        <taxon>Glomerellales</taxon>
        <taxon>Plectosphaerellaceae</taxon>
        <taxon>Verticillium</taxon>
    </lineage>
</organism>
<dbReference type="Pfam" id="PF00501">
    <property type="entry name" value="AMP-binding"/>
    <property type="match status" value="1"/>
</dbReference>
<keyword evidence="3" id="KW-0547">Nucleotide-binding</keyword>
<evidence type="ECO:0000256" key="6">
    <source>
        <dbReference type="SAM" id="SignalP"/>
    </source>
</evidence>
<dbReference type="Gene3D" id="3.40.50.12780">
    <property type="entry name" value="N-terminal domain of ligase-like"/>
    <property type="match status" value="1"/>
</dbReference>
<dbReference type="PANTHER" id="PTHR43272:SF83">
    <property type="entry name" value="ACYL-COA SYNTHETASE LONG-CHAIN, ISOFORM J"/>
    <property type="match status" value="1"/>
</dbReference>
<sequence>SSKFVVIAFAIFVLLLSILLREPAAATMPNYKEGIMPLYQVHKPPFTIEAPGYEKVEGETLPRRSPKAKDGLRKRPAEDVNTIYDIVKRSARVYPNEPAAGTRKLIKLHKETKKISKNVDGEVQEVEKEWQFFELSPFSFLTYAELHKYILQLGSGLRKLGLSKGNRLHFYATTQPLKKAKTVKFLIYNDASHFATGNEVEAFKKANPDTTLYSIEEVRQLGEDNPVDPVEPSPEDLFCIMYTSGSTGLPKGVPMTHENVLAAVTGLYTNVEECVSHNEYILAYLPLAHIFEMVLENIVLFIGGTLGYGNARTLSDTSMRNCAGDMRELRPTVMVGVPQVWETVKKGIEAKVNSAGAVTKALFWGAFNYKTFMSKNNLPLATVLDSVVFAKVRQLTGGRLRFTMNGASGISDGTKHFLSMTVAPMLTGYGLTETGANGALGDPLEYTSNAIGPVPAAADIKLVSLPELNYSTDSTPPQGEILIKGPAIFKEYFNNKEETEKVITADGWFKTGDIGEFDAVGHLRVIDRVKNLVKMQGGEYIALEKLESVYRGSQFVANIMIDTDPDSSRPIAVIAPNEKTLTELAQKLGVDEAHQHSDRKVKDTVLKDLVTVGKNGGLGGIEIISAVVLVEDEWTPASGLVTATQKVNRRALREHYKTQIAKAFGK</sequence>
<dbReference type="STRING" id="100787.A0A0G4MVW2"/>
<dbReference type="InterPro" id="IPR000873">
    <property type="entry name" value="AMP-dep_synth/lig_dom"/>
</dbReference>
<keyword evidence="2" id="KW-0436">Ligase</keyword>
<feature type="chain" id="PRO_5002567578" description="AMP-dependent synthetase/ligase domain-containing protein" evidence="6">
    <location>
        <begin position="27"/>
        <end position="666"/>
    </location>
</feature>
<comment type="catalytic activity">
    <reaction evidence="5">
        <text>a long-chain fatty acid + ATP + CoA = a long-chain fatty acyl-CoA + AMP + diphosphate</text>
        <dbReference type="Rhea" id="RHEA:15421"/>
        <dbReference type="ChEBI" id="CHEBI:30616"/>
        <dbReference type="ChEBI" id="CHEBI:33019"/>
        <dbReference type="ChEBI" id="CHEBI:57287"/>
        <dbReference type="ChEBI" id="CHEBI:57560"/>
        <dbReference type="ChEBI" id="CHEBI:83139"/>
        <dbReference type="ChEBI" id="CHEBI:456215"/>
        <dbReference type="EC" id="6.2.1.3"/>
    </reaction>
</comment>